<dbReference type="Proteomes" id="UP000499080">
    <property type="component" value="Unassembled WGS sequence"/>
</dbReference>
<evidence type="ECO:0000313" key="2">
    <source>
        <dbReference type="EMBL" id="GBL96962.1"/>
    </source>
</evidence>
<comment type="caution">
    <text evidence="2">The sequence shown here is derived from an EMBL/GenBank/DDBJ whole genome shotgun (WGS) entry which is preliminary data.</text>
</comment>
<organism evidence="2 3">
    <name type="scientific">Araneus ventricosus</name>
    <name type="common">Orbweaver spider</name>
    <name type="synonym">Epeira ventricosa</name>
    <dbReference type="NCBI Taxonomy" id="182803"/>
    <lineage>
        <taxon>Eukaryota</taxon>
        <taxon>Metazoa</taxon>
        <taxon>Ecdysozoa</taxon>
        <taxon>Arthropoda</taxon>
        <taxon>Chelicerata</taxon>
        <taxon>Arachnida</taxon>
        <taxon>Araneae</taxon>
        <taxon>Araneomorphae</taxon>
        <taxon>Entelegynae</taxon>
        <taxon>Araneoidea</taxon>
        <taxon>Araneidae</taxon>
        <taxon>Araneus</taxon>
    </lineage>
</organism>
<sequence length="114" mass="13132">MATGSEKQASQNMNKNLVGTWCRKSLLIDENHENTCVGSDFREKGMIYDLPQDYRPTRKGVRPVRLPGREPKKTTLKRNRGYSIGDGYRMRLHDIGQKEGVYQLISECFRSLPL</sequence>
<protein>
    <submittedName>
        <fullName evidence="2">Uncharacterized protein</fullName>
    </submittedName>
</protein>
<dbReference type="EMBL" id="BGPR01000125">
    <property type="protein sequence ID" value="GBL96962.1"/>
    <property type="molecule type" value="Genomic_DNA"/>
</dbReference>
<evidence type="ECO:0000313" key="3">
    <source>
        <dbReference type="Proteomes" id="UP000499080"/>
    </source>
</evidence>
<gene>
    <name evidence="2" type="ORF">AVEN_182538_1</name>
</gene>
<keyword evidence="3" id="KW-1185">Reference proteome</keyword>
<name>A0A4Y2BXS0_ARAVE</name>
<dbReference type="AlphaFoldDB" id="A0A4Y2BXS0"/>
<proteinExistence type="predicted"/>
<accession>A0A4Y2BXS0</accession>
<evidence type="ECO:0000256" key="1">
    <source>
        <dbReference type="SAM" id="MobiDB-lite"/>
    </source>
</evidence>
<reference evidence="2 3" key="1">
    <citation type="journal article" date="2019" name="Sci. Rep.">
        <title>Orb-weaving spider Araneus ventricosus genome elucidates the spidroin gene catalogue.</title>
        <authorList>
            <person name="Kono N."/>
            <person name="Nakamura H."/>
            <person name="Ohtoshi R."/>
            <person name="Moran D.A.P."/>
            <person name="Shinohara A."/>
            <person name="Yoshida Y."/>
            <person name="Fujiwara M."/>
            <person name="Mori M."/>
            <person name="Tomita M."/>
            <person name="Arakawa K."/>
        </authorList>
    </citation>
    <scope>NUCLEOTIDE SEQUENCE [LARGE SCALE GENOMIC DNA]</scope>
</reference>
<feature type="region of interest" description="Disordered" evidence="1">
    <location>
        <begin position="58"/>
        <end position="80"/>
    </location>
</feature>